<evidence type="ECO:0000313" key="2">
    <source>
        <dbReference type="Proteomes" id="UP000828390"/>
    </source>
</evidence>
<dbReference type="AlphaFoldDB" id="A0A9D4KVC3"/>
<reference evidence="1" key="1">
    <citation type="journal article" date="2019" name="bioRxiv">
        <title>The Genome of the Zebra Mussel, Dreissena polymorpha: A Resource for Invasive Species Research.</title>
        <authorList>
            <person name="McCartney M.A."/>
            <person name="Auch B."/>
            <person name="Kono T."/>
            <person name="Mallez S."/>
            <person name="Zhang Y."/>
            <person name="Obille A."/>
            <person name="Becker A."/>
            <person name="Abrahante J.E."/>
            <person name="Garbe J."/>
            <person name="Badalamenti J.P."/>
            <person name="Herman A."/>
            <person name="Mangelson H."/>
            <person name="Liachko I."/>
            <person name="Sullivan S."/>
            <person name="Sone E.D."/>
            <person name="Koren S."/>
            <person name="Silverstein K.A.T."/>
            <person name="Beckman K.B."/>
            <person name="Gohl D.M."/>
        </authorList>
    </citation>
    <scope>NUCLEOTIDE SEQUENCE</scope>
    <source>
        <strain evidence="1">Duluth1</strain>
        <tissue evidence="1">Whole animal</tissue>
    </source>
</reference>
<name>A0A9D4KVC3_DREPO</name>
<gene>
    <name evidence="1" type="ORF">DPMN_088685</name>
</gene>
<comment type="caution">
    <text evidence="1">The sequence shown here is derived from an EMBL/GenBank/DDBJ whole genome shotgun (WGS) entry which is preliminary data.</text>
</comment>
<proteinExistence type="predicted"/>
<dbReference type="EMBL" id="JAIWYP010000003">
    <property type="protein sequence ID" value="KAH3846384.1"/>
    <property type="molecule type" value="Genomic_DNA"/>
</dbReference>
<accession>A0A9D4KVC3</accession>
<evidence type="ECO:0000313" key="1">
    <source>
        <dbReference type="EMBL" id="KAH3846384.1"/>
    </source>
</evidence>
<keyword evidence="2" id="KW-1185">Reference proteome</keyword>
<organism evidence="1 2">
    <name type="scientific">Dreissena polymorpha</name>
    <name type="common">Zebra mussel</name>
    <name type="synonym">Mytilus polymorpha</name>
    <dbReference type="NCBI Taxonomy" id="45954"/>
    <lineage>
        <taxon>Eukaryota</taxon>
        <taxon>Metazoa</taxon>
        <taxon>Spiralia</taxon>
        <taxon>Lophotrochozoa</taxon>
        <taxon>Mollusca</taxon>
        <taxon>Bivalvia</taxon>
        <taxon>Autobranchia</taxon>
        <taxon>Heteroconchia</taxon>
        <taxon>Euheterodonta</taxon>
        <taxon>Imparidentia</taxon>
        <taxon>Neoheterodontei</taxon>
        <taxon>Myida</taxon>
        <taxon>Dreissenoidea</taxon>
        <taxon>Dreissenidae</taxon>
        <taxon>Dreissena</taxon>
    </lineage>
</organism>
<reference evidence="1" key="2">
    <citation type="submission" date="2020-11" db="EMBL/GenBank/DDBJ databases">
        <authorList>
            <person name="McCartney M.A."/>
            <person name="Auch B."/>
            <person name="Kono T."/>
            <person name="Mallez S."/>
            <person name="Becker A."/>
            <person name="Gohl D.M."/>
            <person name="Silverstein K.A.T."/>
            <person name="Koren S."/>
            <person name="Bechman K.B."/>
            <person name="Herman A."/>
            <person name="Abrahante J.E."/>
            <person name="Garbe J."/>
        </authorList>
    </citation>
    <scope>NUCLEOTIDE SEQUENCE</scope>
    <source>
        <strain evidence="1">Duluth1</strain>
        <tissue evidence="1">Whole animal</tissue>
    </source>
</reference>
<dbReference type="Proteomes" id="UP000828390">
    <property type="component" value="Unassembled WGS sequence"/>
</dbReference>
<protein>
    <submittedName>
        <fullName evidence="1">Uncharacterized protein</fullName>
    </submittedName>
</protein>
<sequence length="68" mass="7838">MSVLVVVAIFIEPYTPPITRLYWFGDHQPQSVKTNLFGKLWLNSQPKFKVLRITKTDRTSIADEIAFA</sequence>